<evidence type="ECO:0000256" key="1">
    <source>
        <dbReference type="SAM" id="Phobius"/>
    </source>
</evidence>
<dbReference type="Pfam" id="PF00514">
    <property type="entry name" value="Arm"/>
    <property type="match status" value="1"/>
</dbReference>
<feature type="transmembrane region" description="Helical" evidence="1">
    <location>
        <begin position="274"/>
        <end position="299"/>
    </location>
</feature>
<evidence type="ECO:0000313" key="4">
    <source>
        <dbReference type="EnsemblMetazoa" id="CapteP223497"/>
    </source>
</evidence>
<dbReference type="EMBL" id="AMQN01004378">
    <property type="status" value="NOT_ANNOTATED_CDS"/>
    <property type="molecule type" value="Genomic_DNA"/>
</dbReference>
<dbReference type="SUPFAM" id="SSF48371">
    <property type="entry name" value="ARM repeat"/>
    <property type="match status" value="1"/>
</dbReference>
<dbReference type="InterPro" id="IPR029071">
    <property type="entry name" value="Ubiquitin-like_domsf"/>
</dbReference>
<dbReference type="InterPro" id="IPR016024">
    <property type="entry name" value="ARM-type_fold"/>
</dbReference>
<organism evidence="3">
    <name type="scientific">Capitella teleta</name>
    <name type="common">Polychaete worm</name>
    <dbReference type="NCBI Taxonomy" id="283909"/>
    <lineage>
        <taxon>Eukaryota</taxon>
        <taxon>Metazoa</taxon>
        <taxon>Spiralia</taxon>
        <taxon>Lophotrochozoa</taxon>
        <taxon>Annelida</taxon>
        <taxon>Polychaeta</taxon>
        <taxon>Sedentaria</taxon>
        <taxon>Scolecida</taxon>
        <taxon>Capitellidae</taxon>
        <taxon>Capitella</taxon>
    </lineage>
</organism>
<gene>
    <name evidence="3" type="ORF">CAPTEDRAFT_223497</name>
</gene>
<dbReference type="Gene3D" id="1.25.10.10">
    <property type="entry name" value="Leucine-rich Repeat Variant"/>
    <property type="match status" value="1"/>
</dbReference>
<dbReference type="PANTHER" id="PTHR46043">
    <property type="entry name" value="ARM REPEAT SUPERFAMILY PROTEIN"/>
    <property type="match status" value="1"/>
</dbReference>
<dbReference type="PANTHER" id="PTHR46043:SF13">
    <property type="entry name" value="ARM REPEAT SUPERFAMILY PROTEIN"/>
    <property type="match status" value="1"/>
</dbReference>
<reference evidence="3 5" key="2">
    <citation type="journal article" date="2013" name="Nature">
        <title>Insights into bilaterian evolution from three spiralian genomes.</title>
        <authorList>
            <person name="Simakov O."/>
            <person name="Marletaz F."/>
            <person name="Cho S.J."/>
            <person name="Edsinger-Gonzales E."/>
            <person name="Havlak P."/>
            <person name="Hellsten U."/>
            <person name="Kuo D.H."/>
            <person name="Larsson T."/>
            <person name="Lv J."/>
            <person name="Arendt D."/>
            <person name="Savage R."/>
            <person name="Osoegawa K."/>
            <person name="de Jong P."/>
            <person name="Grimwood J."/>
            <person name="Chapman J.A."/>
            <person name="Shapiro H."/>
            <person name="Aerts A."/>
            <person name="Otillar R.P."/>
            <person name="Terry A.Y."/>
            <person name="Boore J.L."/>
            <person name="Grigoriev I.V."/>
            <person name="Lindberg D.R."/>
            <person name="Seaver E.C."/>
            <person name="Weisblat D.A."/>
            <person name="Putnam N.H."/>
            <person name="Rokhsar D.S."/>
        </authorList>
    </citation>
    <scope>NUCLEOTIDE SEQUENCE</scope>
    <source>
        <strain evidence="3 5">I ESC-2004</strain>
    </source>
</reference>
<dbReference type="OrthoDB" id="7537227at2759"/>
<feature type="transmembrane region" description="Helical" evidence="1">
    <location>
        <begin position="27"/>
        <end position="46"/>
    </location>
</feature>
<keyword evidence="5" id="KW-1185">Reference proteome</keyword>
<evidence type="ECO:0000259" key="2">
    <source>
        <dbReference type="PROSITE" id="PS50053"/>
    </source>
</evidence>
<feature type="transmembrane region" description="Helical" evidence="1">
    <location>
        <begin position="230"/>
        <end position="254"/>
    </location>
</feature>
<dbReference type="CDD" id="cd17039">
    <property type="entry name" value="Ubl_ubiquitin_like"/>
    <property type="match status" value="1"/>
</dbReference>
<protein>
    <recommendedName>
        <fullName evidence="2">Ubiquitin-like domain-containing protein</fullName>
    </recommendedName>
</protein>
<keyword evidence="1" id="KW-1133">Transmembrane helix</keyword>
<accession>R7VB68</accession>
<evidence type="ECO:0000313" key="5">
    <source>
        <dbReference type="Proteomes" id="UP000014760"/>
    </source>
</evidence>
<dbReference type="EMBL" id="KB293367">
    <property type="protein sequence ID" value="ELU16073.1"/>
    <property type="molecule type" value="Genomic_DNA"/>
</dbReference>
<feature type="transmembrane region" description="Helical" evidence="1">
    <location>
        <begin position="169"/>
        <end position="187"/>
    </location>
</feature>
<dbReference type="InterPro" id="IPR000626">
    <property type="entry name" value="Ubiquitin-like_dom"/>
</dbReference>
<dbReference type="HOGENOM" id="CLU_399147_0_0_1"/>
<dbReference type="EnsemblMetazoa" id="CapteT223497">
    <property type="protein sequence ID" value="CapteP223497"/>
    <property type="gene ID" value="CapteG223497"/>
</dbReference>
<dbReference type="InterPro" id="IPR011989">
    <property type="entry name" value="ARM-like"/>
</dbReference>
<dbReference type="SUPFAM" id="SSF54236">
    <property type="entry name" value="Ubiquitin-like"/>
    <property type="match status" value="1"/>
</dbReference>
<evidence type="ECO:0000313" key="3">
    <source>
        <dbReference type="EMBL" id="ELU16073.1"/>
    </source>
</evidence>
<name>R7VB68_CAPTE</name>
<dbReference type="STRING" id="283909.R7VB68"/>
<proteinExistence type="predicted"/>
<keyword evidence="1" id="KW-0812">Transmembrane</keyword>
<dbReference type="InterPro" id="IPR000225">
    <property type="entry name" value="Armadillo"/>
</dbReference>
<feature type="transmembrane region" description="Helical" evidence="1">
    <location>
        <begin position="193"/>
        <end position="210"/>
    </location>
</feature>
<dbReference type="AlphaFoldDB" id="R7VB68"/>
<sequence length="690" mass="77982">MPHIHAAFDRPPYIPVLSQELDQMVESIVLLLSIIAVGLASYSMFMPPKRAITSLRTFVVRTQLDETVARVRAQLLHILYELGKENYQFRLRFKGQYLRDAFFVEDYGIYENAILKMIPLSRMPESDHRRSVNSDTHSLASTESGPGILPAIKNALVEEVSVFIRRENFIFNFRSLLYIHFMAIWFCALSVDWYASIWVAVLFIGGSLYCPTFTRQSGYIGQHYLYRNHFCIIFGLYSLACVGAALYLCAAAWIRVMDHGCKDYVFEGDCSSQLVFTGIFHGIHSLCLLASCVLCWALFHNMKLEYGDIVEKYLVQSRDIEEVMKSARQGRMKEKRMAAFELATMAASGDDNKFRIVAEGGLEMLIRLALSKDESTQEHSVEAIAELLTVPAIQDNFIEIGGVRSLTALLHSPSARVVYQCATAISYIVSDAEENRSSIVADHGLEDLAHAAKMPNSVCQRLVAGIFLELAFTPEIRNQMASLNTPARALTDLCASPDQECQRLALQTLELLAIESPETICAQDELLKQLLKIPELTYDTRTFILVAKILLYYAEDQQKTCEDLLDQPNCKSTLTKFARTKDPILQKVVVKVIYCMLQIRELRYRAEHVKMDELLRYVRENASDRETWDMADQSLQFLACEPDGLQHLPPLSTLEKIDRMESVTRGSLSSCVSLQSGLADSIVDLKKGLE</sequence>
<dbReference type="Proteomes" id="UP000014760">
    <property type="component" value="Unassembled WGS sequence"/>
</dbReference>
<dbReference type="OMA" id="MLIYVES"/>
<feature type="domain" description="Ubiquitin-like" evidence="2">
    <location>
        <begin position="42"/>
        <end position="118"/>
    </location>
</feature>
<keyword evidence="1" id="KW-0472">Membrane</keyword>
<dbReference type="PROSITE" id="PS50053">
    <property type="entry name" value="UBIQUITIN_2"/>
    <property type="match status" value="1"/>
</dbReference>
<reference evidence="4" key="3">
    <citation type="submission" date="2015-06" db="UniProtKB">
        <authorList>
            <consortium name="EnsemblMetazoa"/>
        </authorList>
    </citation>
    <scope>IDENTIFICATION</scope>
</reference>
<dbReference type="SMART" id="SM00185">
    <property type="entry name" value="ARM"/>
    <property type="match status" value="2"/>
</dbReference>
<reference evidence="5" key="1">
    <citation type="submission" date="2012-12" db="EMBL/GenBank/DDBJ databases">
        <authorList>
            <person name="Hellsten U."/>
            <person name="Grimwood J."/>
            <person name="Chapman J.A."/>
            <person name="Shapiro H."/>
            <person name="Aerts A."/>
            <person name="Otillar R.P."/>
            <person name="Terry A.Y."/>
            <person name="Boore J.L."/>
            <person name="Simakov O."/>
            <person name="Marletaz F."/>
            <person name="Cho S.-J."/>
            <person name="Edsinger-Gonzales E."/>
            <person name="Havlak P."/>
            <person name="Kuo D.-H."/>
            <person name="Larsson T."/>
            <person name="Lv J."/>
            <person name="Arendt D."/>
            <person name="Savage R."/>
            <person name="Osoegawa K."/>
            <person name="de Jong P."/>
            <person name="Lindberg D.R."/>
            <person name="Seaver E.C."/>
            <person name="Weisblat D.A."/>
            <person name="Putnam N.H."/>
            <person name="Grigoriev I.V."/>
            <person name="Rokhsar D.S."/>
        </authorList>
    </citation>
    <scope>NUCLEOTIDE SEQUENCE</scope>
    <source>
        <strain evidence="5">I ESC-2004</strain>
    </source>
</reference>